<keyword evidence="3" id="KW-1185">Reference proteome</keyword>
<protein>
    <submittedName>
        <fullName evidence="2">Uncharacterized protein</fullName>
    </submittedName>
</protein>
<dbReference type="Proteomes" id="UP000292447">
    <property type="component" value="Chromosome I"/>
</dbReference>
<feature type="region of interest" description="Disordered" evidence="1">
    <location>
        <begin position="469"/>
        <end position="490"/>
    </location>
</feature>
<feature type="region of interest" description="Disordered" evidence="1">
    <location>
        <begin position="1"/>
        <end position="24"/>
    </location>
</feature>
<feature type="compositionally biased region" description="Low complexity" evidence="1">
    <location>
        <begin position="474"/>
        <end position="484"/>
    </location>
</feature>
<name>A0A4P6XJD4_9ASCO</name>
<sequence>MSQSSDQALMRAQTKSSAASSSHKTTTELDVLTCELLRGTLLSQGSQHGRPVTPDQHLSAYLTSFADLTYTSQNGPGRTNTTLVISRGLTPQRQGRAGLQQLAILAGNSHLGGSDAGSIPYYDLSNYSRLLNTLNLLQSDEYENPVHNQVSRNQPESSQHRNALVSEQFNQVPHRFSQFILDQNNVVPVPASSIRSARSGNISCLMGSQATIFSTRSHDGLRRRAKFGRTRSTRTTRISLDSSGEGTPTLLERRKAIRSKDGGKLYRLRLALRKIALKIRHKFGAVRRFLVGPKKATSKAQTRSARPFLRQKSKRNSKIETGRLQISAPLANPGLESSGGALKVEELTKDLKARAGASGEQTEQTGKSAHLSQYLMEQKNLSQPRLGSETAFLEASVAPPPPPHKSTLFKRSISRSQDQVLLQGAWKQYLSHVLALRIKLRQEVHLFQLLLANQPIPSVFNTNSKLPDLVPLRSSEPSEPSTETRNARSSRRWLESVGEIKSHRASLVPGKYSSSESEATSFLLRAASSLAPTAPSESPSHFTEDNFKAAMAERTVTDGNSIVGTESDDDLGDERIEKLQTVLNRRSMLGEMLDYDSDELASLSSSVYSNSSIGASAQDAQKTQIRKNQAVFDSHVIKRYGTLRRRHTDKSSYYGSSNGSSQYPDSSSTDTKSLSRSPAFNNLQEVTASELVLP</sequence>
<evidence type="ECO:0000313" key="2">
    <source>
        <dbReference type="EMBL" id="QBM85624.1"/>
    </source>
</evidence>
<feature type="region of interest" description="Disordered" evidence="1">
    <location>
        <begin position="643"/>
        <end position="681"/>
    </location>
</feature>
<organism evidence="2 3">
    <name type="scientific">Metschnikowia aff. pulcherrima</name>
    <dbReference type="NCBI Taxonomy" id="2163413"/>
    <lineage>
        <taxon>Eukaryota</taxon>
        <taxon>Fungi</taxon>
        <taxon>Dikarya</taxon>
        <taxon>Ascomycota</taxon>
        <taxon>Saccharomycotina</taxon>
        <taxon>Pichiomycetes</taxon>
        <taxon>Metschnikowiaceae</taxon>
        <taxon>Metschnikowia</taxon>
    </lineage>
</organism>
<proteinExistence type="predicted"/>
<dbReference type="EMBL" id="CP034456">
    <property type="protein sequence ID" value="QBM85624.1"/>
    <property type="molecule type" value="Genomic_DNA"/>
</dbReference>
<feature type="compositionally biased region" description="Low complexity" evidence="1">
    <location>
        <begin position="14"/>
        <end position="24"/>
    </location>
</feature>
<feature type="compositionally biased region" description="Low complexity" evidence="1">
    <location>
        <begin position="651"/>
        <end position="677"/>
    </location>
</feature>
<gene>
    <name evidence="2" type="ORF">METSCH_A02470</name>
</gene>
<reference evidence="3" key="1">
    <citation type="submission" date="2019-03" db="EMBL/GenBank/DDBJ databases">
        <title>Snf2 controls pulcherriminic acid biosynthesis and connects pigmentation and antifungal activity of the yeast Metschnikowia pulcherrima.</title>
        <authorList>
            <person name="Gore-Lloyd D."/>
            <person name="Sumann I."/>
            <person name="Brachmann A.O."/>
            <person name="Schneeberger K."/>
            <person name="Ortiz-Merino R.A."/>
            <person name="Moreno-Beltran M."/>
            <person name="Schlaefli M."/>
            <person name="Kirner P."/>
            <person name="Santos Kron A."/>
            <person name="Wolfe K.H."/>
            <person name="Piel J."/>
            <person name="Ahrens C.H."/>
            <person name="Henk D."/>
            <person name="Freimoser F.M."/>
        </authorList>
    </citation>
    <scope>NUCLEOTIDE SEQUENCE [LARGE SCALE GENOMIC DNA]</scope>
    <source>
        <strain evidence="3">APC 1.2</strain>
    </source>
</reference>
<evidence type="ECO:0000313" key="3">
    <source>
        <dbReference type="Proteomes" id="UP000292447"/>
    </source>
</evidence>
<dbReference type="AlphaFoldDB" id="A0A4P6XJD4"/>
<accession>A0A4P6XJD4</accession>
<evidence type="ECO:0000256" key="1">
    <source>
        <dbReference type="SAM" id="MobiDB-lite"/>
    </source>
</evidence>